<keyword evidence="2" id="KW-1185">Reference proteome</keyword>
<evidence type="ECO:0000313" key="2">
    <source>
        <dbReference type="Proteomes" id="UP000527324"/>
    </source>
</evidence>
<evidence type="ECO:0000313" key="1">
    <source>
        <dbReference type="EMBL" id="MBB5740309.1"/>
    </source>
</evidence>
<dbReference type="EMBL" id="JACHOQ010000004">
    <property type="protein sequence ID" value="MBB5740309.1"/>
    <property type="molecule type" value="Genomic_DNA"/>
</dbReference>
<dbReference type="AlphaFoldDB" id="A0A7W9FAQ0"/>
<reference evidence="1 2" key="1">
    <citation type="submission" date="2020-08" db="EMBL/GenBank/DDBJ databases">
        <title>Genomic Encyclopedia of Type Strains, Phase IV (KMG-IV): sequencing the most valuable type-strain genomes for metagenomic binning, comparative biology and taxonomic classification.</title>
        <authorList>
            <person name="Goeker M."/>
        </authorList>
    </citation>
    <scope>NUCLEOTIDE SEQUENCE [LARGE SCALE GENOMIC DNA]</scope>
    <source>
        <strain evidence="1 2">DSM 4731</strain>
    </source>
</reference>
<organism evidence="1 2">
    <name type="scientific">Brevundimonas aurantiaca</name>
    <dbReference type="NCBI Taxonomy" id="74316"/>
    <lineage>
        <taxon>Bacteria</taxon>
        <taxon>Pseudomonadati</taxon>
        <taxon>Pseudomonadota</taxon>
        <taxon>Alphaproteobacteria</taxon>
        <taxon>Caulobacterales</taxon>
        <taxon>Caulobacteraceae</taxon>
        <taxon>Brevundimonas</taxon>
    </lineage>
</organism>
<protein>
    <submittedName>
        <fullName evidence="1">Uncharacterized protein</fullName>
    </submittedName>
</protein>
<dbReference type="Proteomes" id="UP000527324">
    <property type="component" value="Unassembled WGS sequence"/>
</dbReference>
<gene>
    <name evidence="1" type="ORF">GGQ93_002027</name>
</gene>
<accession>A0A7W9FAQ0</accession>
<name>A0A7W9FAQ0_9CAUL</name>
<dbReference type="RefSeq" id="WP_152949596.1">
    <property type="nucleotide sequence ID" value="NZ_CAJFZS010000002.1"/>
</dbReference>
<comment type="caution">
    <text evidence="1">The sequence shown here is derived from an EMBL/GenBank/DDBJ whole genome shotgun (WGS) entry which is preliminary data.</text>
</comment>
<proteinExistence type="predicted"/>
<sequence>MQDDETLEREYRILSAKVTYAEVAGQKVEPADEKRLEELAELRVKAVQPDFRDYAAA</sequence>